<evidence type="ECO:0000256" key="1">
    <source>
        <dbReference type="ARBA" id="ARBA00022729"/>
    </source>
</evidence>
<sequence>MFFIEKVIIKIAPAIINSLLIIATVGAVSLAAPAAMAQTSASCSGAGSATYQVWANVNGSAVGDIPTGSAPSSTAAIASFEAPAQSGFNYGARVRAYLCPPTSGAYTFWVVGDDAAELFLSTSDDPAKKVRIASCAGWTSGNRDFTRMASQQSAPVQLTAGTRYYVEALHKQSWGPGYLAVAWRLPNGTRQEPIPGANLLPFASTASLTSSATGSSATVAAAEAGTTASVYPNPVAGQGGRATVAFRLAQAGPVTLALYNLQGQRLRQLLADTRPAGELQHVPFDTNGLPDGVFFVRLITQHEVINTRFTITR</sequence>
<dbReference type="PANTHER" id="PTHR46769:SF2">
    <property type="entry name" value="FIBROCYSTIN-L ISOFORM 2 PRECURSOR-RELATED"/>
    <property type="match status" value="1"/>
</dbReference>
<dbReference type="OrthoDB" id="9802522at2"/>
<evidence type="ECO:0000256" key="2">
    <source>
        <dbReference type="SAM" id="SignalP"/>
    </source>
</evidence>
<protein>
    <submittedName>
        <fullName evidence="4">Por secretion system C-terminal sorting domain-containing protein</fullName>
    </submittedName>
</protein>
<dbReference type="Gene3D" id="2.60.120.1560">
    <property type="match status" value="1"/>
</dbReference>
<reference evidence="5" key="1">
    <citation type="submission" date="2016-10" db="EMBL/GenBank/DDBJ databases">
        <authorList>
            <person name="Varghese N."/>
            <person name="Submissions S."/>
        </authorList>
    </citation>
    <scope>NUCLEOTIDE SEQUENCE [LARGE SCALE GENOMIC DNA]</scope>
    <source>
        <strain evidence="5">OR362-8,ATCC BAA-1266,JCM 13504</strain>
    </source>
</reference>
<accession>A0A1I5Z6P1</accession>
<feature type="signal peptide" evidence="2">
    <location>
        <begin position="1"/>
        <end position="37"/>
    </location>
</feature>
<dbReference type="PROSITE" id="PS51820">
    <property type="entry name" value="PA14"/>
    <property type="match status" value="1"/>
</dbReference>
<feature type="chain" id="PRO_5011567448" evidence="2">
    <location>
        <begin position="38"/>
        <end position="313"/>
    </location>
</feature>
<dbReference type="Proteomes" id="UP000199029">
    <property type="component" value="Unassembled WGS sequence"/>
</dbReference>
<dbReference type="SMART" id="SM00758">
    <property type="entry name" value="PA14"/>
    <property type="match status" value="1"/>
</dbReference>
<dbReference type="InterPro" id="IPR011658">
    <property type="entry name" value="PA14_dom"/>
</dbReference>
<dbReference type="SUPFAM" id="SSF56988">
    <property type="entry name" value="Anthrax protective antigen"/>
    <property type="match status" value="1"/>
</dbReference>
<name>A0A1I5Z6P1_HYMAR</name>
<dbReference type="InterPro" id="IPR037524">
    <property type="entry name" value="PA14/GLEYA"/>
</dbReference>
<dbReference type="STRING" id="1227077.SAMN04515668_2763"/>
<dbReference type="AlphaFoldDB" id="A0A1I5Z6P1"/>
<dbReference type="NCBIfam" id="TIGR04183">
    <property type="entry name" value="Por_Secre_tail"/>
    <property type="match status" value="1"/>
</dbReference>
<evidence type="ECO:0000259" key="3">
    <source>
        <dbReference type="PROSITE" id="PS51820"/>
    </source>
</evidence>
<evidence type="ECO:0000313" key="4">
    <source>
        <dbReference type="EMBL" id="SFQ52133.1"/>
    </source>
</evidence>
<evidence type="ECO:0000313" key="5">
    <source>
        <dbReference type="Proteomes" id="UP000199029"/>
    </source>
</evidence>
<feature type="domain" description="PA14" evidence="3">
    <location>
        <begin position="44"/>
        <end position="198"/>
    </location>
</feature>
<gene>
    <name evidence="4" type="ORF">SAMN04515668_2763</name>
</gene>
<dbReference type="Pfam" id="PF07691">
    <property type="entry name" value="PA14"/>
    <property type="match status" value="1"/>
</dbReference>
<dbReference type="PANTHER" id="PTHR46769">
    <property type="entry name" value="POLYCYSTIC KIDNEY AND HEPATIC DISEASE 1 (AUTOSOMAL RECESSIVE)-LIKE 1"/>
    <property type="match status" value="1"/>
</dbReference>
<keyword evidence="5" id="KW-1185">Reference proteome</keyword>
<dbReference type="EMBL" id="FOXS01000003">
    <property type="protein sequence ID" value="SFQ52133.1"/>
    <property type="molecule type" value="Genomic_DNA"/>
</dbReference>
<dbReference type="InterPro" id="IPR052387">
    <property type="entry name" value="Fibrocystin"/>
</dbReference>
<proteinExistence type="predicted"/>
<keyword evidence="1 2" id="KW-0732">Signal</keyword>
<organism evidence="4 5">
    <name type="scientific">Hymenobacter arizonensis</name>
    <name type="common">Siccationidurans arizonensis</name>
    <dbReference type="NCBI Taxonomy" id="1227077"/>
    <lineage>
        <taxon>Bacteria</taxon>
        <taxon>Pseudomonadati</taxon>
        <taxon>Bacteroidota</taxon>
        <taxon>Cytophagia</taxon>
        <taxon>Cytophagales</taxon>
        <taxon>Hymenobacteraceae</taxon>
        <taxon>Hymenobacter</taxon>
    </lineage>
</organism>
<dbReference type="InterPro" id="IPR026444">
    <property type="entry name" value="Secre_tail"/>
</dbReference>